<comment type="caution">
    <text evidence="1">The sequence shown here is derived from an EMBL/GenBank/DDBJ whole genome shotgun (WGS) entry which is preliminary data.</text>
</comment>
<reference evidence="1" key="1">
    <citation type="journal article" date="2021" name="Nat. Commun.">
        <title>Genetic determinants of endophytism in the Arabidopsis root mycobiome.</title>
        <authorList>
            <person name="Mesny F."/>
            <person name="Miyauchi S."/>
            <person name="Thiergart T."/>
            <person name="Pickel B."/>
            <person name="Atanasova L."/>
            <person name="Karlsson M."/>
            <person name="Huettel B."/>
            <person name="Barry K.W."/>
            <person name="Haridas S."/>
            <person name="Chen C."/>
            <person name="Bauer D."/>
            <person name="Andreopoulos W."/>
            <person name="Pangilinan J."/>
            <person name="LaButti K."/>
            <person name="Riley R."/>
            <person name="Lipzen A."/>
            <person name="Clum A."/>
            <person name="Drula E."/>
            <person name="Henrissat B."/>
            <person name="Kohler A."/>
            <person name="Grigoriev I.V."/>
            <person name="Martin F.M."/>
            <person name="Hacquard S."/>
        </authorList>
    </citation>
    <scope>NUCLEOTIDE SEQUENCE</scope>
    <source>
        <strain evidence="1">MPI-SDFR-AT-0120</strain>
    </source>
</reference>
<dbReference type="AlphaFoldDB" id="A0A8K0W2L0"/>
<proteinExistence type="predicted"/>
<accession>A0A8K0W2L0</accession>
<sequence>MSNSSLQDQVAYHDTPVEALESQNRRIVKMYNDIKYYKDSTVAYQAVVRKMRNTLQEVVDMVPDPNMKDKTVKLLASRRLVLDKLDKLEALHAGQILLLEEFELEFREEWKQKKKQSLEKRIRFLLPKFTELDRFEEVYRREVKPLSKEVVIME</sequence>
<dbReference type="Proteomes" id="UP000813461">
    <property type="component" value="Unassembled WGS sequence"/>
</dbReference>
<evidence type="ECO:0000313" key="1">
    <source>
        <dbReference type="EMBL" id="KAH7092134.1"/>
    </source>
</evidence>
<name>A0A8K0W2L0_9PLEO</name>
<evidence type="ECO:0000313" key="2">
    <source>
        <dbReference type="Proteomes" id="UP000813461"/>
    </source>
</evidence>
<organism evidence="1 2">
    <name type="scientific">Paraphoma chrysanthemicola</name>
    <dbReference type="NCBI Taxonomy" id="798071"/>
    <lineage>
        <taxon>Eukaryota</taxon>
        <taxon>Fungi</taxon>
        <taxon>Dikarya</taxon>
        <taxon>Ascomycota</taxon>
        <taxon>Pezizomycotina</taxon>
        <taxon>Dothideomycetes</taxon>
        <taxon>Pleosporomycetidae</taxon>
        <taxon>Pleosporales</taxon>
        <taxon>Pleosporineae</taxon>
        <taxon>Phaeosphaeriaceae</taxon>
        <taxon>Paraphoma</taxon>
    </lineage>
</organism>
<dbReference type="EMBL" id="JAGMVJ010000003">
    <property type="protein sequence ID" value="KAH7092134.1"/>
    <property type="molecule type" value="Genomic_DNA"/>
</dbReference>
<gene>
    <name evidence="1" type="ORF">FB567DRAFT_545325</name>
</gene>
<keyword evidence="2" id="KW-1185">Reference proteome</keyword>
<protein>
    <submittedName>
        <fullName evidence="1">Uncharacterized protein</fullName>
    </submittedName>
</protein>